<dbReference type="PROSITE" id="PS51375">
    <property type="entry name" value="PPR"/>
    <property type="match status" value="1"/>
</dbReference>
<evidence type="ECO:0000256" key="2">
    <source>
        <dbReference type="PROSITE-ProRule" id="PRU00708"/>
    </source>
</evidence>
<evidence type="ECO:0000313" key="3">
    <source>
        <dbReference type="EMBL" id="CAK0884011.1"/>
    </source>
</evidence>
<dbReference type="PANTHER" id="PTHR47936">
    <property type="entry name" value="PPR_LONG DOMAIN-CONTAINING PROTEIN"/>
    <property type="match status" value="1"/>
</dbReference>
<dbReference type="NCBIfam" id="TIGR00756">
    <property type="entry name" value="PPR"/>
    <property type="match status" value="1"/>
</dbReference>
<comment type="caution">
    <text evidence="3">The sequence shown here is derived from an EMBL/GenBank/DDBJ whole genome shotgun (WGS) entry which is preliminary data.</text>
</comment>
<keyword evidence="4" id="KW-1185">Reference proteome</keyword>
<keyword evidence="1" id="KW-0677">Repeat</keyword>
<dbReference type="Proteomes" id="UP001189429">
    <property type="component" value="Unassembled WGS sequence"/>
</dbReference>
<accession>A0ABN9WCG8</accession>
<protein>
    <recommendedName>
        <fullName evidence="5">Pentacotripeptide-repeat region of PRORP domain-containing protein</fullName>
    </recommendedName>
</protein>
<evidence type="ECO:0000256" key="1">
    <source>
        <dbReference type="ARBA" id="ARBA00022737"/>
    </source>
</evidence>
<dbReference type="InterPro" id="IPR002885">
    <property type="entry name" value="PPR_rpt"/>
</dbReference>
<dbReference type="Pfam" id="PF13041">
    <property type="entry name" value="PPR_2"/>
    <property type="match status" value="1"/>
</dbReference>
<organism evidence="3 4">
    <name type="scientific">Prorocentrum cordatum</name>
    <dbReference type="NCBI Taxonomy" id="2364126"/>
    <lineage>
        <taxon>Eukaryota</taxon>
        <taxon>Sar</taxon>
        <taxon>Alveolata</taxon>
        <taxon>Dinophyceae</taxon>
        <taxon>Prorocentrales</taxon>
        <taxon>Prorocentraceae</taxon>
        <taxon>Prorocentrum</taxon>
    </lineage>
</organism>
<evidence type="ECO:0008006" key="5">
    <source>
        <dbReference type="Google" id="ProtNLM"/>
    </source>
</evidence>
<sequence length="277" mass="31088">MLPPDGYATVLARYPCPIERWVGIPRDISMPVRPMLLPGGYAAVPAGYPCPSSARCVGRGLLQPLAAAGVYLPPFCTRWSGIVNILAEMRELSIPRDSMTYGASIFAQARGHQWESALCTFEEMKQLSFDRAGVRPECSTYHQVFAACNVEGNWARALTLWFEMQDAQIAPTFETYTALLRVAETCQRWEWSRQLLDTLNLQGAPRNTEMYNAAINACRRGKRWDLALQLLREMQDSDVPRDVSTYSYLTDLFEKVGRLDDAKALMSLENYGAQGAQ</sequence>
<evidence type="ECO:0000313" key="4">
    <source>
        <dbReference type="Proteomes" id="UP001189429"/>
    </source>
</evidence>
<dbReference type="Pfam" id="PF13812">
    <property type="entry name" value="PPR_3"/>
    <property type="match status" value="1"/>
</dbReference>
<dbReference type="InterPro" id="IPR011990">
    <property type="entry name" value="TPR-like_helical_dom_sf"/>
</dbReference>
<dbReference type="EMBL" id="CAUYUJ010018493">
    <property type="protein sequence ID" value="CAK0884011.1"/>
    <property type="molecule type" value="Genomic_DNA"/>
</dbReference>
<reference evidence="3" key="1">
    <citation type="submission" date="2023-10" db="EMBL/GenBank/DDBJ databases">
        <authorList>
            <person name="Chen Y."/>
            <person name="Shah S."/>
            <person name="Dougan E. K."/>
            <person name="Thang M."/>
            <person name="Chan C."/>
        </authorList>
    </citation>
    <scope>NUCLEOTIDE SEQUENCE [LARGE SCALE GENOMIC DNA]</scope>
</reference>
<feature type="repeat" description="PPR" evidence="2">
    <location>
        <begin position="207"/>
        <end position="241"/>
    </location>
</feature>
<proteinExistence type="predicted"/>
<name>A0ABN9WCG8_9DINO</name>
<gene>
    <name evidence="3" type="ORF">PCOR1329_LOCUS66071</name>
</gene>
<dbReference type="PANTHER" id="PTHR47936:SF1">
    <property type="entry name" value="PENTATRICOPEPTIDE REPEAT-CONTAINING PROTEIN GUN1, CHLOROPLASTIC"/>
    <property type="match status" value="1"/>
</dbReference>
<dbReference type="Gene3D" id="1.25.40.10">
    <property type="entry name" value="Tetratricopeptide repeat domain"/>
    <property type="match status" value="2"/>
</dbReference>